<evidence type="ECO:0008006" key="6">
    <source>
        <dbReference type="Google" id="ProtNLM"/>
    </source>
</evidence>
<feature type="domain" description="CAP-Gly" evidence="3">
    <location>
        <begin position="1053"/>
        <end position="1121"/>
    </location>
</feature>
<evidence type="ECO:0000259" key="2">
    <source>
        <dbReference type="PROSITE" id="PS50097"/>
    </source>
</evidence>
<name>A0A165J5W8_EXIGL</name>
<protein>
    <recommendedName>
        <fullName evidence="6">BTB domain-containing protein</fullName>
    </recommendedName>
</protein>
<sequence length="1173" mass="124705">MAAAASSSSQTALDNATRSSTSSWQADLKVLFDNSKDRFADVVWEFESDSNRPPEEVWGHKAMVYARAPPAFQQRYFAFRPAPVASPVPYSSSPHTFGPVSSVSLGIDLPPHSRSPSPYDTPGSPTPSTSLGPLLRLRPSIDSTLFANELEYLYTGIGFGAAFEFLFDAAGGGADALTRTDSMSVGDAEQLRVDKLRHDLNYMWRARLYSDVRISLTGNFSSTPANAEGSTAIFSAHRFVLASRSPYFRAQLLGGFAQPASATPGGPVTITLPSPPFTPASLHFTLGYLYTGTLVFSHRTYDLDTAFAIMRAAAYLQLPALHNEVEARIVEEMMHGLCLPYIPFAQYEQLTGGKWGAAGCKCRQCARRAPRVLTFAMEPDVKNAILENGARRTLSGLFGEGWCTSEFAALPVKVRSSLLSGLAKRTTPSNLFNLLAATQVAFKRLDKEQADIGKKRTASKDPSKKIDPKDLDESWIATMRDVILSARKVMDDCLCSRADEAFEQDDWLVLLEGDGVGFNDKDRVEGIMSALVRGLNDKNAGQVYQTLVDSVLARPHPADANTSILSASSPIRTIIEQTQRDILTWLKKHWTGVQQAAGFDHLAPWALNEIADVLEVQQEDLLSPGPAASSRGPPTRTGLRPIMPRSGADQDQDTASMASLRASVLNKNFQPKGDGSGSNSGSGTERERERLDTSSLHSVATASSRLSPVSPASPARIVPKQSVAARRSAATTVTPGESSRAKSLAASVDGLGAPSARSSKVSLRKISPNSASLSASVGPSSRPQSTLSMRSDATSAYKTAKTGPEGIRTRTTSMASTTSTVSVRPGAAQQAASSSTHLTPPAPRVRRASAASTTSVSSARSAVSTVSKSAAAAKKPVARGAPTPTRAAPTPTRAAPTPTAAARQRTLSSASSKSAKTPITPKKDAPPVPPVPPVKEERERPSAPPSPAPSVPKTPAKEKVKPVDEDVIMEEPPSAASTLRVKRKGSSDTITEANALTIRPGARPAGLTFEPEDSLSAPSAAAQAASGITLNVGIPCIISSKRTRFRAFARYIGEVAGEVGPWVGVEVPVGGSWGGDKLEGRAWHDGTWGGVRYFEVGNADWDETHRLGASSMMTAGGTLIARGVKREGDTLSIEQAKRFRSASPAMSDVSSAESRGLFVRPQQVLYVVDAEQD</sequence>
<feature type="compositionally biased region" description="Polar residues" evidence="1">
    <location>
        <begin position="10"/>
        <end position="23"/>
    </location>
</feature>
<dbReference type="PROSITE" id="PS50245">
    <property type="entry name" value="CAP_GLY_2"/>
    <property type="match status" value="1"/>
</dbReference>
<reference evidence="4 5" key="1">
    <citation type="journal article" date="2016" name="Mol. Biol. Evol.">
        <title>Comparative Genomics of Early-Diverging Mushroom-Forming Fungi Provides Insights into the Origins of Lignocellulose Decay Capabilities.</title>
        <authorList>
            <person name="Nagy L.G."/>
            <person name="Riley R."/>
            <person name="Tritt A."/>
            <person name="Adam C."/>
            <person name="Daum C."/>
            <person name="Floudas D."/>
            <person name="Sun H."/>
            <person name="Yadav J.S."/>
            <person name="Pangilinan J."/>
            <person name="Larsson K.H."/>
            <person name="Matsuura K."/>
            <person name="Barry K."/>
            <person name="Labutti K."/>
            <person name="Kuo R."/>
            <person name="Ohm R.A."/>
            <person name="Bhattacharya S.S."/>
            <person name="Shirouzu T."/>
            <person name="Yoshinaga Y."/>
            <person name="Martin F.M."/>
            <person name="Grigoriev I.V."/>
            <person name="Hibbett D.S."/>
        </authorList>
    </citation>
    <scope>NUCLEOTIDE SEQUENCE [LARGE SCALE GENOMIC DNA]</scope>
    <source>
        <strain evidence="4 5">HHB12029</strain>
    </source>
</reference>
<gene>
    <name evidence="4" type="ORF">EXIGLDRAFT_748683</name>
</gene>
<dbReference type="EMBL" id="KV425974">
    <property type="protein sequence ID" value="KZV94374.1"/>
    <property type="molecule type" value="Genomic_DNA"/>
</dbReference>
<dbReference type="OrthoDB" id="2130750at2759"/>
<dbReference type="Proteomes" id="UP000077266">
    <property type="component" value="Unassembled WGS sequence"/>
</dbReference>
<feature type="compositionally biased region" description="Low complexity" evidence="1">
    <location>
        <begin position="722"/>
        <end position="734"/>
    </location>
</feature>
<dbReference type="PANTHER" id="PTHR22427">
    <property type="entry name" value="GH15728P"/>
    <property type="match status" value="1"/>
</dbReference>
<dbReference type="PROSITE" id="PS50097">
    <property type="entry name" value="BTB"/>
    <property type="match status" value="1"/>
</dbReference>
<dbReference type="STRING" id="1314781.A0A165J5W8"/>
<dbReference type="InParanoid" id="A0A165J5W8"/>
<feature type="compositionally biased region" description="Low complexity" evidence="1">
    <location>
        <begin position="848"/>
        <end position="916"/>
    </location>
</feature>
<dbReference type="InterPro" id="IPR000938">
    <property type="entry name" value="CAP-Gly_domain"/>
</dbReference>
<dbReference type="CDD" id="cd18186">
    <property type="entry name" value="BTB_POZ_ZBTB_KLHL-like"/>
    <property type="match status" value="1"/>
</dbReference>
<feature type="region of interest" description="Disordered" evidence="1">
    <location>
        <begin position="109"/>
        <end position="133"/>
    </location>
</feature>
<feature type="compositionally biased region" description="Low complexity" evidence="1">
    <location>
        <begin position="115"/>
        <end position="133"/>
    </location>
</feature>
<feature type="compositionally biased region" description="Basic and acidic residues" evidence="1">
    <location>
        <begin position="955"/>
        <end position="964"/>
    </location>
</feature>
<dbReference type="SUPFAM" id="SSF74924">
    <property type="entry name" value="Cap-Gly domain"/>
    <property type="match status" value="1"/>
</dbReference>
<feature type="region of interest" description="Disordered" evidence="1">
    <location>
        <begin position="1"/>
        <end position="23"/>
    </location>
</feature>
<dbReference type="Gene3D" id="2.30.30.190">
    <property type="entry name" value="CAP Gly-rich-like domain"/>
    <property type="match status" value="1"/>
</dbReference>
<accession>A0A165J5W8</accession>
<feature type="compositionally biased region" description="Low complexity" evidence="1">
    <location>
        <begin position="809"/>
        <end position="824"/>
    </location>
</feature>
<dbReference type="Gene3D" id="3.30.710.10">
    <property type="entry name" value="Potassium Channel Kv1.1, Chain A"/>
    <property type="match status" value="1"/>
</dbReference>
<feature type="compositionally biased region" description="Low complexity" evidence="1">
    <location>
        <begin position="623"/>
        <end position="634"/>
    </location>
</feature>
<feature type="compositionally biased region" description="Low complexity" evidence="1">
    <location>
        <begin position="770"/>
        <end position="781"/>
    </location>
</feature>
<dbReference type="InterPro" id="IPR036859">
    <property type="entry name" value="CAP-Gly_dom_sf"/>
</dbReference>
<dbReference type="SUPFAM" id="SSF54695">
    <property type="entry name" value="POZ domain"/>
    <property type="match status" value="1"/>
</dbReference>
<evidence type="ECO:0000313" key="4">
    <source>
        <dbReference type="EMBL" id="KZV94374.1"/>
    </source>
</evidence>
<dbReference type="SMART" id="SM00225">
    <property type="entry name" value="BTB"/>
    <property type="match status" value="1"/>
</dbReference>
<feature type="compositionally biased region" description="Polar residues" evidence="1">
    <location>
        <begin position="693"/>
        <end position="707"/>
    </location>
</feature>
<keyword evidence="5" id="KW-1185">Reference proteome</keyword>
<dbReference type="PANTHER" id="PTHR22427:SF7">
    <property type="entry name" value="GH15728P"/>
    <property type="match status" value="1"/>
</dbReference>
<dbReference type="AlphaFoldDB" id="A0A165J5W8"/>
<feature type="region of interest" description="Disordered" evidence="1">
    <location>
        <begin position="666"/>
        <end position="990"/>
    </location>
</feature>
<dbReference type="Pfam" id="PF00651">
    <property type="entry name" value="BTB"/>
    <property type="match status" value="1"/>
</dbReference>
<feature type="domain" description="BTB" evidence="2">
    <location>
        <begin position="210"/>
        <end position="298"/>
    </location>
</feature>
<feature type="region of interest" description="Disordered" evidence="1">
    <location>
        <begin position="623"/>
        <end position="654"/>
    </location>
</feature>
<feature type="compositionally biased region" description="Pro residues" evidence="1">
    <location>
        <begin position="942"/>
        <end position="952"/>
    </location>
</feature>
<organism evidence="4 5">
    <name type="scientific">Exidia glandulosa HHB12029</name>
    <dbReference type="NCBI Taxonomy" id="1314781"/>
    <lineage>
        <taxon>Eukaryota</taxon>
        <taxon>Fungi</taxon>
        <taxon>Dikarya</taxon>
        <taxon>Basidiomycota</taxon>
        <taxon>Agaricomycotina</taxon>
        <taxon>Agaricomycetes</taxon>
        <taxon>Auriculariales</taxon>
        <taxon>Exidiaceae</taxon>
        <taxon>Exidia</taxon>
    </lineage>
</organism>
<evidence type="ECO:0000259" key="3">
    <source>
        <dbReference type="PROSITE" id="PS50245"/>
    </source>
</evidence>
<proteinExistence type="predicted"/>
<feature type="compositionally biased region" description="Polar residues" evidence="1">
    <location>
        <begin position="782"/>
        <end position="797"/>
    </location>
</feature>
<evidence type="ECO:0000313" key="5">
    <source>
        <dbReference type="Proteomes" id="UP000077266"/>
    </source>
</evidence>
<evidence type="ECO:0000256" key="1">
    <source>
        <dbReference type="SAM" id="MobiDB-lite"/>
    </source>
</evidence>
<dbReference type="InterPro" id="IPR000210">
    <property type="entry name" value="BTB/POZ_dom"/>
</dbReference>
<dbReference type="InterPro" id="IPR011333">
    <property type="entry name" value="SKP1/BTB/POZ_sf"/>
</dbReference>